<dbReference type="EMBL" id="PYFT01000001">
    <property type="protein sequence ID" value="PSR54368.1"/>
    <property type="molecule type" value="Genomic_DNA"/>
</dbReference>
<keyword evidence="2" id="KW-1185">Reference proteome</keyword>
<dbReference type="OrthoDB" id="799583at2"/>
<protein>
    <submittedName>
        <fullName evidence="1">Uncharacterized protein</fullName>
    </submittedName>
</protein>
<dbReference type="Proteomes" id="UP000240357">
    <property type="component" value="Unassembled WGS sequence"/>
</dbReference>
<gene>
    <name evidence="1" type="ORF">AHMF7605_13030</name>
</gene>
<proteinExistence type="predicted"/>
<evidence type="ECO:0000313" key="1">
    <source>
        <dbReference type="EMBL" id="PSR54368.1"/>
    </source>
</evidence>
<comment type="caution">
    <text evidence="1">The sequence shown here is derived from an EMBL/GenBank/DDBJ whole genome shotgun (WGS) entry which is preliminary data.</text>
</comment>
<dbReference type="AlphaFoldDB" id="A0A2T2YFY0"/>
<sequence>MITKAELINTLKDMPEKFSIDELMDKLLLLQKIEIGREQSKKGEVYSTQEAKEMLKQWLK</sequence>
<organism evidence="1 2">
    <name type="scientific">Adhaeribacter arboris</name>
    <dbReference type="NCBI Taxonomy" id="2072846"/>
    <lineage>
        <taxon>Bacteria</taxon>
        <taxon>Pseudomonadati</taxon>
        <taxon>Bacteroidota</taxon>
        <taxon>Cytophagia</taxon>
        <taxon>Cytophagales</taxon>
        <taxon>Hymenobacteraceae</taxon>
        <taxon>Adhaeribacter</taxon>
    </lineage>
</organism>
<name>A0A2T2YFY0_9BACT</name>
<accession>A0A2T2YFY0</accession>
<dbReference type="RefSeq" id="WP_106929984.1">
    <property type="nucleotide sequence ID" value="NZ_PYFT01000001.1"/>
</dbReference>
<evidence type="ECO:0000313" key="2">
    <source>
        <dbReference type="Proteomes" id="UP000240357"/>
    </source>
</evidence>
<reference evidence="1 2" key="1">
    <citation type="submission" date="2018-03" db="EMBL/GenBank/DDBJ databases">
        <title>Adhaeribacter sp. HMF7605 Genome sequencing and assembly.</title>
        <authorList>
            <person name="Kang H."/>
            <person name="Kang J."/>
            <person name="Cha I."/>
            <person name="Kim H."/>
            <person name="Joh K."/>
        </authorList>
    </citation>
    <scope>NUCLEOTIDE SEQUENCE [LARGE SCALE GENOMIC DNA]</scope>
    <source>
        <strain evidence="1 2">HMF7605</strain>
    </source>
</reference>